<feature type="chain" id="PRO_5002683598" evidence="1">
    <location>
        <begin position="22"/>
        <end position="82"/>
    </location>
</feature>
<dbReference type="OMA" id="FPAYFRF"/>
<feature type="signal peptide" evidence="1">
    <location>
        <begin position="1"/>
        <end position="21"/>
    </location>
</feature>
<dbReference type="WormBase" id="C02B4.4">
    <property type="protein sequence ID" value="CE40895"/>
    <property type="gene ID" value="WBGene00045386"/>
    <property type="gene designation" value="nlp-76"/>
</dbReference>
<protein>
    <submittedName>
        <fullName evidence="2">Neuropeptide-Like Protein</fullName>
    </submittedName>
</protein>
<dbReference type="eggNOG" id="ENOG502TIDF">
    <property type="taxonomic scope" value="Eukaryota"/>
</dbReference>
<dbReference type="AGR" id="WB:WBGene00045386"/>
<dbReference type="OrthoDB" id="5783187at2759"/>
<dbReference type="PaxDb" id="6239-C02B4.4"/>
<evidence type="ECO:0000313" key="3">
    <source>
        <dbReference type="Proteomes" id="UP000001940"/>
    </source>
</evidence>
<keyword evidence="1" id="KW-0732">Signal</keyword>
<dbReference type="HOGENOM" id="CLU_2388262_0_0_1"/>
<gene>
    <name evidence="2 4" type="primary">nlp-76</name>
    <name evidence="4" type="ORF">C02B4.4</name>
    <name evidence="2" type="ORF">CELE_C02B4.4</name>
</gene>
<dbReference type="AlphaFoldDB" id="A5JYR5"/>
<sequence>MSRKFLLVFIAICVLSQNAMALRGALFRSGRSLIHRQSQNEEAVLNQPHLLPAEKRSPIVELYPVVDSGNVEPEAFPAYFRF</sequence>
<dbReference type="CTD" id="6418829"/>
<name>A5JYR5_CAEEL</name>
<proteinExistence type="predicted"/>
<keyword evidence="3" id="KW-1185">Reference proteome</keyword>
<reference evidence="2 3" key="1">
    <citation type="journal article" date="1998" name="Science">
        <title>Genome sequence of the nematode C. elegans: a platform for investigating biology.</title>
        <authorList>
            <consortium name="The C. elegans sequencing consortium"/>
            <person name="Sulson J.E."/>
            <person name="Waterston R."/>
        </authorList>
    </citation>
    <scope>NUCLEOTIDE SEQUENCE [LARGE SCALE GENOMIC DNA]</scope>
    <source>
        <strain evidence="2 3">Bristol N2</strain>
    </source>
</reference>
<dbReference type="InParanoid" id="A5JYR5"/>
<evidence type="ECO:0000313" key="4">
    <source>
        <dbReference type="WormBase" id="C02B4.4"/>
    </source>
</evidence>
<evidence type="ECO:0000256" key="1">
    <source>
        <dbReference type="SAM" id="SignalP"/>
    </source>
</evidence>
<organism evidence="2 3">
    <name type="scientific">Caenorhabditis elegans</name>
    <dbReference type="NCBI Taxonomy" id="6239"/>
    <lineage>
        <taxon>Eukaryota</taxon>
        <taxon>Metazoa</taxon>
        <taxon>Ecdysozoa</taxon>
        <taxon>Nematoda</taxon>
        <taxon>Chromadorea</taxon>
        <taxon>Rhabditida</taxon>
        <taxon>Rhabditina</taxon>
        <taxon>Rhabditomorpha</taxon>
        <taxon>Rhabditoidea</taxon>
        <taxon>Rhabditidae</taxon>
        <taxon>Peloderinae</taxon>
        <taxon>Caenorhabditis</taxon>
    </lineage>
</organism>
<dbReference type="GeneID" id="6418829"/>
<dbReference type="EMBL" id="BX284606">
    <property type="protein sequence ID" value="CAN86589.1"/>
    <property type="molecule type" value="Genomic_DNA"/>
</dbReference>
<dbReference type="RefSeq" id="NP_001123091.1">
    <property type="nucleotide sequence ID" value="NM_001129619.4"/>
</dbReference>
<dbReference type="Proteomes" id="UP000001940">
    <property type="component" value="Chromosome X"/>
</dbReference>
<evidence type="ECO:0000313" key="2">
    <source>
        <dbReference type="EMBL" id="CAN86589.1"/>
    </source>
</evidence>
<dbReference type="KEGG" id="cel:CELE_C02B4.4"/>
<accession>A5JYR5</accession>
<dbReference type="Bgee" id="WBGene00045386">
    <property type="expression patterns" value="Expressed in pharyngeal muscle cell (C elegans) and 3 other cell types or tissues"/>
</dbReference>
<dbReference type="UCSC" id="C02B4.4">
    <property type="organism name" value="c. elegans"/>
</dbReference>
<dbReference type="FunCoup" id="A5JYR5">
    <property type="interactions" value="1457"/>
</dbReference>